<dbReference type="Gene3D" id="3.30.1780.10">
    <property type="entry name" value="ornithine cyclodeaminase, domain 1"/>
    <property type="match status" value="1"/>
</dbReference>
<dbReference type="Pfam" id="PF02423">
    <property type="entry name" value="OCD_Mu_crystall"/>
    <property type="match status" value="1"/>
</dbReference>
<sequence>MLQGMEYRDWISTKLDINKELLYLTRQDVLDLKLTDEEITEMTKEGMIAYSTGNAEMPAKIGIHPLKDTLMHAMPANMKTLSAAGIKWGCCFPDNMPRFGYTQTTCTLILNDYQSGTAISFMDADYITRVRTAAVALLSCQKFARQDFKTMGMIGCGIQGKQQVAMLGRAYPQIEEIYILDRFEEAMDALIEECGQYTKARFIKADWETLAKNSEVILSAAYIPAVPNPQIKDQWLNKKGLTIIASDCHTHYEDVSIKAADKYYCDSIEEHELFITYGLYPQGLPEITGETGAALAGVVPGRESDDEFIFVNNVGMAVEDITVARKIFDTALERGVGVKMPL</sequence>
<dbReference type="GO" id="GO:0005737">
    <property type="term" value="C:cytoplasm"/>
    <property type="evidence" value="ECO:0007669"/>
    <property type="project" value="TreeGrafter"/>
</dbReference>
<dbReference type="InterPro" id="IPR036291">
    <property type="entry name" value="NAD(P)-bd_dom_sf"/>
</dbReference>
<dbReference type="InterPro" id="IPR003462">
    <property type="entry name" value="ODC_Mu_crystall"/>
</dbReference>
<dbReference type="AlphaFoldDB" id="A0A9D1L6R1"/>
<accession>A0A9D1L6R1</accession>
<dbReference type="Proteomes" id="UP000824090">
    <property type="component" value="Unassembled WGS sequence"/>
</dbReference>
<dbReference type="InterPro" id="IPR023401">
    <property type="entry name" value="ODC_N"/>
</dbReference>
<dbReference type="PIRSF" id="PIRSF001439">
    <property type="entry name" value="CryM"/>
    <property type="match status" value="1"/>
</dbReference>
<evidence type="ECO:0000313" key="1">
    <source>
        <dbReference type="EMBL" id="HIU25253.1"/>
    </source>
</evidence>
<gene>
    <name evidence="1" type="ORF">IAC50_01985</name>
</gene>
<dbReference type="Gene3D" id="3.40.50.720">
    <property type="entry name" value="NAD(P)-binding Rossmann-like Domain"/>
    <property type="match status" value="1"/>
</dbReference>
<dbReference type="PANTHER" id="PTHR13812:SF19">
    <property type="entry name" value="KETIMINE REDUCTASE MU-CRYSTALLIN"/>
    <property type="match status" value="1"/>
</dbReference>
<comment type="caution">
    <text evidence="1">The sequence shown here is derived from an EMBL/GenBank/DDBJ whole genome shotgun (WGS) entry which is preliminary data.</text>
</comment>
<protein>
    <submittedName>
        <fullName evidence="1">Ornithine cyclodeaminase family protein</fullName>
    </submittedName>
</protein>
<dbReference type="SUPFAM" id="SSF51735">
    <property type="entry name" value="NAD(P)-binding Rossmann-fold domains"/>
    <property type="match status" value="1"/>
</dbReference>
<reference evidence="1" key="2">
    <citation type="journal article" date="2021" name="PeerJ">
        <title>Extensive microbial diversity within the chicken gut microbiome revealed by metagenomics and culture.</title>
        <authorList>
            <person name="Gilroy R."/>
            <person name="Ravi A."/>
            <person name="Getino M."/>
            <person name="Pursley I."/>
            <person name="Horton D.L."/>
            <person name="Alikhan N.F."/>
            <person name="Baker D."/>
            <person name="Gharbi K."/>
            <person name="Hall N."/>
            <person name="Watson M."/>
            <person name="Adriaenssens E.M."/>
            <person name="Foster-Nyarko E."/>
            <person name="Jarju S."/>
            <person name="Secka A."/>
            <person name="Antonio M."/>
            <person name="Oren A."/>
            <person name="Chaudhuri R.R."/>
            <person name="La Ragione R."/>
            <person name="Hildebrand F."/>
            <person name="Pallen M.J."/>
        </authorList>
    </citation>
    <scope>NUCLEOTIDE SEQUENCE</scope>
    <source>
        <strain evidence="1">ChiHcec3-6078</strain>
    </source>
</reference>
<organism evidence="1 2">
    <name type="scientific">Candidatus Allocopromorpha excrementigallinarum</name>
    <dbReference type="NCBI Taxonomy" id="2840742"/>
    <lineage>
        <taxon>Bacteria</taxon>
        <taxon>Bacillati</taxon>
        <taxon>Bacillota</taxon>
        <taxon>Clostridia</taxon>
        <taxon>Eubacteriales</taxon>
        <taxon>Eubacteriaceae</taxon>
        <taxon>Eubacteriaceae incertae sedis</taxon>
        <taxon>Candidatus Allocopromorpha</taxon>
    </lineage>
</organism>
<evidence type="ECO:0000313" key="2">
    <source>
        <dbReference type="Proteomes" id="UP000824090"/>
    </source>
</evidence>
<name>A0A9D1L6R1_9FIRM</name>
<proteinExistence type="predicted"/>
<dbReference type="PANTHER" id="PTHR13812">
    <property type="entry name" value="KETIMINE REDUCTASE MU-CRYSTALLIN"/>
    <property type="match status" value="1"/>
</dbReference>
<reference evidence="1" key="1">
    <citation type="submission" date="2020-10" db="EMBL/GenBank/DDBJ databases">
        <authorList>
            <person name="Gilroy R."/>
        </authorList>
    </citation>
    <scope>NUCLEOTIDE SEQUENCE</scope>
    <source>
        <strain evidence="1">ChiHcec3-6078</strain>
    </source>
</reference>
<dbReference type="EMBL" id="DVMP01000043">
    <property type="protein sequence ID" value="HIU25253.1"/>
    <property type="molecule type" value="Genomic_DNA"/>
</dbReference>